<evidence type="ECO:0000256" key="7">
    <source>
        <dbReference type="ARBA" id="ARBA00022777"/>
    </source>
</evidence>
<dbReference type="GO" id="GO:0016301">
    <property type="term" value="F:kinase activity"/>
    <property type="evidence" value="ECO:0007669"/>
    <property type="project" value="UniProtKB-KW"/>
</dbReference>
<dbReference type="InterPro" id="IPR036667">
    <property type="entry name" value="PTS_IIB_sorbose-sp_sf"/>
</dbReference>
<dbReference type="GeneID" id="86911049"/>
<evidence type="ECO:0000256" key="5">
    <source>
        <dbReference type="ARBA" id="ARBA00022679"/>
    </source>
</evidence>
<dbReference type="GO" id="GO:0009401">
    <property type="term" value="P:phosphoenolpyruvate-dependent sugar phosphotransferase system"/>
    <property type="evidence" value="ECO:0007669"/>
    <property type="project" value="UniProtKB-KW"/>
</dbReference>
<keyword evidence="6" id="KW-0598">Phosphotransferase system</keyword>
<reference evidence="8 9" key="1">
    <citation type="submission" date="2018-12" db="EMBL/GenBank/DDBJ databases">
        <title>A novel vanA-carrying plasmid in a clinical isolate of Enterococcus avium.</title>
        <authorList>
            <person name="Bernasconi O.J."/>
            <person name="Luzzaro F."/>
            <person name="Endimiani A."/>
        </authorList>
    </citation>
    <scope>NUCLEOTIDE SEQUENCE [LARGE SCALE GENOMIC DNA]</scope>
    <source>
        <strain evidence="8 9">LC0559/18</strain>
    </source>
</reference>
<keyword evidence="4" id="KW-0762">Sugar transport</keyword>
<comment type="subcellular location">
    <subcellularLocation>
        <location evidence="1">Cytoplasm</location>
    </subcellularLocation>
</comment>
<dbReference type="GO" id="GO:0008982">
    <property type="term" value="F:protein-N(PI)-phosphohistidine-sugar phosphotransferase activity"/>
    <property type="evidence" value="ECO:0007669"/>
    <property type="project" value="InterPro"/>
</dbReference>
<evidence type="ECO:0000256" key="4">
    <source>
        <dbReference type="ARBA" id="ARBA00022597"/>
    </source>
</evidence>
<dbReference type="PROSITE" id="PS51101">
    <property type="entry name" value="PTS_EIIB_TYPE_4"/>
    <property type="match status" value="1"/>
</dbReference>
<keyword evidence="5" id="KW-0808">Transferase</keyword>
<dbReference type="SUPFAM" id="SSF52728">
    <property type="entry name" value="PTS IIb component"/>
    <property type="match status" value="1"/>
</dbReference>
<organism evidence="8 9">
    <name type="scientific">Enterococcus avium</name>
    <name type="common">Streptococcus avium</name>
    <dbReference type="NCBI Taxonomy" id="33945"/>
    <lineage>
        <taxon>Bacteria</taxon>
        <taxon>Bacillati</taxon>
        <taxon>Bacillota</taxon>
        <taxon>Bacilli</taxon>
        <taxon>Lactobacillales</taxon>
        <taxon>Enterococcaceae</taxon>
        <taxon>Enterococcus</taxon>
    </lineage>
</organism>
<evidence type="ECO:0000313" key="8">
    <source>
        <dbReference type="EMBL" id="RVU95725.1"/>
    </source>
</evidence>
<dbReference type="RefSeq" id="WP_016179245.1">
    <property type="nucleotide sequence ID" value="NZ_CAAKNX010000017.1"/>
</dbReference>
<accession>A0A437UQ21</accession>
<dbReference type="Pfam" id="PF03830">
    <property type="entry name" value="PTSIIB_sorb"/>
    <property type="match status" value="1"/>
</dbReference>
<dbReference type="AlphaFoldDB" id="A0A437UQ21"/>
<dbReference type="Proteomes" id="UP000288388">
    <property type="component" value="Unassembled WGS sequence"/>
</dbReference>
<gene>
    <name evidence="8" type="ORF">EK398_13205</name>
</gene>
<keyword evidence="2" id="KW-0813">Transport</keyword>
<evidence type="ECO:0000313" key="9">
    <source>
        <dbReference type="Proteomes" id="UP000288388"/>
    </source>
</evidence>
<sequence>MGKINLIRADFRLIHGQVITKWLKECNAEKIVIINNELAKDSFLANIYTMAAPPGIKVEVTSIEESVKQWEENQFGSEKLLILFKTVKDIYEAQRLGFPIVELQIGGLGGGPGRTNVLNQISLDQTDAELLKEVQAKGTHVYLHVLPTEPKVELDAALSKMK</sequence>
<protein>
    <submittedName>
        <fullName evidence="8">PTS mannose/fructose/sorbose transporter subunit IIB</fullName>
    </submittedName>
</protein>
<dbReference type="InterPro" id="IPR004720">
    <property type="entry name" value="PTS_IIB_sorbose-sp"/>
</dbReference>
<evidence type="ECO:0000256" key="3">
    <source>
        <dbReference type="ARBA" id="ARBA00022490"/>
    </source>
</evidence>
<keyword evidence="7" id="KW-0418">Kinase</keyword>
<comment type="caution">
    <text evidence="8">The sequence shown here is derived from an EMBL/GenBank/DDBJ whole genome shotgun (WGS) entry which is preliminary data.</text>
</comment>
<dbReference type="Gene3D" id="3.40.35.10">
    <property type="entry name" value="Phosphotransferase system, sorbose subfamily IIB component"/>
    <property type="match status" value="1"/>
</dbReference>
<dbReference type="EMBL" id="RYZS01000001">
    <property type="protein sequence ID" value="RVU95725.1"/>
    <property type="molecule type" value="Genomic_DNA"/>
</dbReference>
<proteinExistence type="predicted"/>
<evidence type="ECO:0000256" key="6">
    <source>
        <dbReference type="ARBA" id="ARBA00022683"/>
    </source>
</evidence>
<evidence type="ECO:0000256" key="2">
    <source>
        <dbReference type="ARBA" id="ARBA00022448"/>
    </source>
</evidence>
<name>A0A437UQ21_ENTAV</name>
<evidence type="ECO:0000256" key="1">
    <source>
        <dbReference type="ARBA" id="ARBA00004496"/>
    </source>
</evidence>
<keyword evidence="3" id="KW-0963">Cytoplasm</keyword>
<dbReference type="GO" id="GO:0005737">
    <property type="term" value="C:cytoplasm"/>
    <property type="evidence" value="ECO:0007669"/>
    <property type="project" value="UniProtKB-SubCell"/>
</dbReference>